<reference evidence="13 14" key="1">
    <citation type="journal article" date="2019" name="G3 (Bethesda)">
        <title>Sequencing of a Wild Apple (Malus baccata) Genome Unravels the Differences Between Cultivated and Wild Apple Species Regarding Disease Resistance and Cold Tolerance.</title>
        <authorList>
            <person name="Chen X."/>
        </authorList>
    </citation>
    <scope>NUCLEOTIDE SEQUENCE [LARGE SCALE GENOMIC DNA]</scope>
    <source>
        <strain evidence="14">cv. Shandingzi</strain>
        <tissue evidence="13">Leaves</tissue>
    </source>
</reference>
<keyword evidence="14" id="KW-1185">Reference proteome</keyword>
<name>A0A540MY90_MALBA</name>
<dbReference type="SUPFAM" id="SSF51206">
    <property type="entry name" value="cAMP-binding domain-like"/>
    <property type="match status" value="1"/>
</dbReference>
<feature type="transmembrane region" description="Helical" evidence="11">
    <location>
        <begin position="87"/>
        <end position="107"/>
    </location>
</feature>
<keyword evidence="6" id="KW-0406">Ion transport</keyword>
<evidence type="ECO:0000256" key="9">
    <source>
        <dbReference type="ARBA" id="ARBA00023303"/>
    </source>
</evidence>
<evidence type="ECO:0000313" key="13">
    <source>
        <dbReference type="EMBL" id="TQE03765.1"/>
    </source>
</evidence>
<evidence type="ECO:0000313" key="14">
    <source>
        <dbReference type="Proteomes" id="UP000315295"/>
    </source>
</evidence>
<keyword evidence="7 11" id="KW-0472">Membrane</keyword>
<protein>
    <recommendedName>
        <fullName evidence="12">Cyclic nucleotide-binding domain-containing protein</fullName>
    </recommendedName>
</protein>
<dbReference type="Gene3D" id="2.60.120.10">
    <property type="entry name" value="Jelly Rolls"/>
    <property type="match status" value="1"/>
</dbReference>
<evidence type="ECO:0000259" key="12">
    <source>
        <dbReference type="PROSITE" id="PS50042"/>
    </source>
</evidence>
<organism evidence="13 14">
    <name type="scientific">Malus baccata</name>
    <name type="common">Siberian crab apple</name>
    <name type="synonym">Pyrus baccata</name>
    <dbReference type="NCBI Taxonomy" id="106549"/>
    <lineage>
        <taxon>Eukaryota</taxon>
        <taxon>Viridiplantae</taxon>
        <taxon>Streptophyta</taxon>
        <taxon>Embryophyta</taxon>
        <taxon>Tracheophyta</taxon>
        <taxon>Spermatophyta</taxon>
        <taxon>Magnoliopsida</taxon>
        <taxon>eudicotyledons</taxon>
        <taxon>Gunneridae</taxon>
        <taxon>Pentapetalae</taxon>
        <taxon>rosids</taxon>
        <taxon>fabids</taxon>
        <taxon>Rosales</taxon>
        <taxon>Rosaceae</taxon>
        <taxon>Amygdaloideae</taxon>
        <taxon>Maleae</taxon>
        <taxon>Malus</taxon>
    </lineage>
</organism>
<gene>
    <name evidence="13" type="ORF">C1H46_010572</name>
</gene>
<comment type="caution">
    <text evidence="13">The sequence shown here is derived from an EMBL/GenBank/DDBJ whole genome shotgun (WGS) entry which is preliminary data.</text>
</comment>
<keyword evidence="5 11" id="KW-1133">Transmembrane helix</keyword>
<comment type="similarity">
    <text evidence="2">Belongs to the cyclic nucleotide-gated cation channel (TC 1.A.1.5) family.</text>
</comment>
<feature type="compositionally biased region" description="Basic and acidic residues" evidence="10">
    <location>
        <begin position="51"/>
        <end position="66"/>
    </location>
</feature>
<dbReference type="Pfam" id="PF00520">
    <property type="entry name" value="Ion_trans"/>
    <property type="match status" value="1"/>
</dbReference>
<dbReference type="PROSITE" id="PS50042">
    <property type="entry name" value="CNMP_BINDING_3"/>
    <property type="match status" value="1"/>
</dbReference>
<dbReference type="GO" id="GO:0005216">
    <property type="term" value="F:monoatomic ion channel activity"/>
    <property type="evidence" value="ECO:0007669"/>
    <property type="project" value="InterPro"/>
</dbReference>
<evidence type="ECO:0000256" key="7">
    <source>
        <dbReference type="ARBA" id="ARBA00023136"/>
    </source>
</evidence>
<keyword evidence="8" id="KW-1071">Ligand-gated ion channel</keyword>
<dbReference type="InterPro" id="IPR018490">
    <property type="entry name" value="cNMP-bd_dom_sf"/>
</dbReference>
<feature type="transmembrane region" description="Helical" evidence="11">
    <location>
        <begin position="389"/>
        <end position="407"/>
    </location>
</feature>
<dbReference type="CDD" id="cd00038">
    <property type="entry name" value="CAP_ED"/>
    <property type="match status" value="1"/>
</dbReference>
<dbReference type="InterPro" id="IPR005821">
    <property type="entry name" value="Ion_trans_dom"/>
</dbReference>
<keyword evidence="9" id="KW-0407">Ion channel</keyword>
<dbReference type="InterPro" id="IPR000595">
    <property type="entry name" value="cNMP-bd_dom"/>
</dbReference>
<evidence type="ECO:0000256" key="4">
    <source>
        <dbReference type="ARBA" id="ARBA00022692"/>
    </source>
</evidence>
<dbReference type="SUPFAM" id="SSF81324">
    <property type="entry name" value="Voltage-gated potassium channels"/>
    <property type="match status" value="1"/>
</dbReference>
<keyword evidence="4 11" id="KW-0812">Transmembrane</keyword>
<dbReference type="InterPro" id="IPR014710">
    <property type="entry name" value="RmlC-like_jellyroll"/>
</dbReference>
<dbReference type="PANTHER" id="PTHR45651:SF68">
    <property type="entry name" value="ION TRANSPORT DOMAIN-CONTAINING PROTEIN"/>
    <property type="match status" value="1"/>
</dbReference>
<evidence type="ECO:0000256" key="6">
    <source>
        <dbReference type="ARBA" id="ARBA00023065"/>
    </source>
</evidence>
<dbReference type="AlphaFoldDB" id="A0A540MY90"/>
<feature type="region of interest" description="Disordered" evidence="10">
    <location>
        <begin position="17"/>
        <end position="72"/>
    </location>
</feature>
<feature type="domain" description="Cyclic nucleotide-binding" evidence="12">
    <location>
        <begin position="504"/>
        <end position="580"/>
    </location>
</feature>
<accession>A0A540MY90</accession>
<evidence type="ECO:0000256" key="2">
    <source>
        <dbReference type="ARBA" id="ARBA00010486"/>
    </source>
</evidence>
<sequence>MDNSEIAVVIKYPEEKAEATLPAENPKEKAEATSLAENPKEKVTSNNPDSSSKDIREESAVEDNHESNIFSPKVDKNPKKESFLQNYWKKIFVASCLCGVLVDPLFLYVPLIKDDVKCLILDQKLKIAAVILRSVTDLFYILDIIFRIYGSENYSDFIKQLLTPHKFPRSRPIRRSCVPTIAKAIWGSNDILIDIFAILPLPQVVILIFFSNMRDLRSLTTRMFIMNLFALSQYVPRVLRIYLSCSELKKIPKDEIKQTPIWIKAILNFSMYIIASHVFGAVWYFFAIQRMMECWHSACRKEDGCDSSSFGCHDHHTFRNIKILNDLCPINPSDAKMFDLGIFTSVLESGITGSTNYFQKFSNCFWWGLRNLSSLGSNLEPSVNGWENLFTTSISIIGLLLFLYLIGNLQMYMQFENAKREEHNRKLRLTRRTEQFGPEIELWLFKNGIPTKSHKEMKSQVSEKVQQAIEGNRDVNLDNVLPTLPADFQSRIKKCSPLTKLKQVFSGLDEIALKEMCQYLKPKKFMKNDIIIEQGKPLKKMVFIVDGLVDIEKRHSDGSCNTSQRGAGELCGQDLLLRGSRSNGEYAEAFGQDLLCEYRPNREHAKAFGDVEALVIMAEDMESVRSRFKEQIDAYEYCLHVHKSEPKRHKVRVRKRSHDIDVSQSC</sequence>
<dbReference type="Gene3D" id="1.10.287.70">
    <property type="match status" value="1"/>
</dbReference>
<evidence type="ECO:0000256" key="1">
    <source>
        <dbReference type="ARBA" id="ARBA00004141"/>
    </source>
</evidence>
<keyword evidence="3" id="KW-0813">Transport</keyword>
<feature type="transmembrane region" description="Helical" evidence="11">
    <location>
        <begin position="266"/>
        <end position="286"/>
    </location>
</feature>
<evidence type="ECO:0000256" key="11">
    <source>
        <dbReference type="SAM" id="Phobius"/>
    </source>
</evidence>
<dbReference type="GO" id="GO:0016020">
    <property type="term" value="C:membrane"/>
    <property type="evidence" value="ECO:0007669"/>
    <property type="project" value="UniProtKB-SubCell"/>
</dbReference>
<dbReference type="EMBL" id="VIEB01000150">
    <property type="protein sequence ID" value="TQE03765.1"/>
    <property type="molecule type" value="Genomic_DNA"/>
</dbReference>
<evidence type="ECO:0000256" key="8">
    <source>
        <dbReference type="ARBA" id="ARBA00023286"/>
    </source>
</evidence>
<dbReference type="PANTHER" id="PTHR45651">
    <property type="entry name" value="CYCLIC NUCLEOTIDE-GATED ION CHANNEL 15-RELATED-RELATED"/>
    <property type="match status" value="1"/>
</dbReference>
<comment type="subcellular location">
    <subcellularLocation>
        <location evidence="1">Membrane</location>
        <topology evidence="1">Multi-pass membrane protein</topology>
    </subcellularLocation>
</comment>
<evidence type="ECO:0000256" key="10">
    <source>
        <dbReference type="SAM" id="MobiDB-lite"/>
    </source>
</evidence>
<proteinExistence type="inferred from homology"/>
<evidence type="ECO:0000256" key="5">
    <source>
        <dbReference type="ARBA" id="ARBA00022989"/>
    </source>
</evidence>
<dbReference type="Proteomes" id="UP000315295">
    <property type="component" value="Unassembled WGS sequence"/>
</dbReference>
<evidence type="ECO:0000256" key="3">
    <source>
        <dbReference type="ARBA" id="ARBA00022448"/>
    </source>
</evidence>
<feature type="transmembrane region" description="Helical" evidence="11">
    <location>
        <begin position="191"/>
        <end position="211"/>
    </location>
</feature>